<protein>
    <submittedName>
        <fullName evidence="1">Uncharacterized protein</fullName>
    </submittedName>
</protein>
<reference evidence="1" key="1">
    <citation type="submission" date="2023-05" db="EMBL/GenBank/DDBJ databases">
        <authorList>
            <consortium name="ELIXIR-Norway"/>
        </authorList>
    </citation>
    <scope>NUCLEOTIDE SEQUENCE</scope>
</reference>
<evidence type="ECO:0000313" key="1">
    <source>
        <dbReference type="EMBL" id="CAI9691000.1"/>
    </source>
</evidence>
<organism evidence="1 2">
    <name type="scientific">Rangifer tarandus platyrhynchus</name>
    <name type="common">Svalbard reindeer</name>
    <dbReference type="NCBI Taxonomy" id="3082113"/>
    <lineage>
        <taxon>Eukaryota</taxon>
        <taxon>Metazoa</taxon>
        <taxon>Chordata</taxon>
        <taxon>Craniata</taxon>
        <taxon>Vertebrata</taxon>
        <taxon>Euteleostomi</taxon>
        <taxon>Mammalia</taxon>
        <taxon>Eutheria</taxon>
        <taxon>Laurasiatheria</taxon>
        <taxon>Artiodactyla</taxon>
        <taxon>Ruminantia</taxon>
        <taxon>Pecora</taxon>
        <taxon>Cervidae</taxon>
        <taxon>Odocoileinae</taxon>
        <taxon>Rangifer</taxon>
    </lineage>
</organism>
<sequence length="112" mass="12514">MEIEVAGKLEGCNVTIWKGTPEEGTLKRHSGNVCQVPEKEQEAAPLRERSSLEHYQQRASLESTVCTGINVAEASLPRRRPLQTCTPRTYVRISAIPFPDALPWREHGFSAI</sequence>
<evidence type="ECO:0000313" key="2">
    <source>
        <dbReference type="Proteomes" id="UP001162501"/>
    </source>
</evidence>
<dbReference type="Proteomes" id="UP001162501">
    <property type="component" value="Chromosome 1"/>
</dbReference>
<accession>A0ACB0DRR6</accession>
<gene>
    <name evidence="1" type="ORF">MRATA1EN3_LOCUS2213</name>
</gene>
<proteinExistence type="predicted"/>
<name>A0ACB0DRR6_RANTA</name>
<dbReference type="EMBL" id="OX596085">
    <property type="protein sequence ID" value="CAI9691000.1"/>
    <property type="molecule type" value="Genomic_DNA"/>
</dbReference>